<dbReference type="Proteomes" id="UP001055879">
    <property type="component" value="Linkage Group LG04"/>
</dbReference>
<protein>
    <submittedName>
        <fullName evidence="1">Uncharacterized protein</fullName>
    </submittedName>
</protein>
<reference evidence="1 2" key="2">
    <citation type="journal article" date="2022" name="Mol. Ecol. Resour.">
        <title>The genomes of chicory, endive, great burdock and yacon provide insights into Asteraceae paleo-polyploidization history and plant inulin production.</title>
        <authorList>
            <person name="Fan W."/>
            <person name="Wang S."/>
            <person name="Wang H."/>
            <person name="Wang A."/>
            <person name="Jiang F."/>
            <person name="Liu H."/>
            <person name="Zhao H."/>
            <person name="Xu D."/>
            <person name="Zhang Y."/>
        </authorList>
    </citation>
    <scope>NUCLEOTIDE SEQUENCE [LARGE SCALE GENOMIC DNA]</scope>
    <source>
        <strain evidence="2">cv. Niubang</strain>
    </source>
</reference>
<name>A0ACB9CHB3_ARCLA</name>
<keyword evidence="2" id="KW-1185">Reference proteome</keyword>
<sequence length="126" mass="13882">MGLSRFNENCRKIQVKDRERDRWRKRQSQQDIGAMNVVGSLIRSWRSNRSKVRYVTCGSPEEVNSIRSDVVPTLIVTGKIICGKNDEAVACLGLSHVVISGRGKIICGKNDEAVACLGLSHVVISG</sequence>
<organism evidence="1 2">
    <name type="scientific">Arctium lappa</name>
    <name type="common">Greater burdock</name>
    <name type="synonym">Lappa major</name>
    <dbReference type="NCBI Taxonomy" id="4217"/>
    <lineage>
        <taxon>Eukaryota</taxon>
        <taxon>Viridiplantae</taxon>
        <taxon>Streptophyta</taxon>
        <taxon>Embryophyta</taxon>
        <taxon>Tracheophyta</taxon>
        <taxon>Spermatophyta</taxon>
        <taxon>Magnoliopsida</taxon>
        <taxon>eudicotyledons</taxon>
        <taxon>Gunneridae</taxon>
        <taxon>Pentapetalae</taxon>
        <taxon>asterids</taxon>
        <taxon>campanulids</taxon>
        <taxon>Asterales</taxon>
        <taxon>Asteraceae</taxon>
        <taxon>Carduoideae</taxon>
        <taxon>Cardueae</taxon>
        <taxon>Arctiinae</taxon>
        <taxon>Arctium</taxon>
    </lineage>
</organism>
<dbReference type="EMBL" id="CM042050">
    <property type="protein sequence ID" value="KAI3733681.1"/>
    <property type="molecule type" value="Genomic_DNA"/>
</dbReference>
<comment type="caution">
    <text evidence="1">The sequence shown here is derived from an EMBL/GenBank/DDBJ whole genome shotgun (WGS) entry which is preliminary data.</text>
</comment>
<reference evidence="2" key="1">
    <citation type="journal article" date="2022" name="Mol. Ecol. Resour.">
        <title>The genomes of chicory, endive, great burdock and yacon provide insights into Asteraceae palaeo-polyploidization history and plant inulin production.</title>
        <authorList>
            <person name="Fan W."/>
            <person name="Wang S."/>
            <person name="Wang H."/>
            <person name="Wang A."/>
            <person name="Jiang F."/>
            <person name="Liu H."/>
            <person name="Zhao H."/>
            <person name="Xu D."/>
            <person name="Zhang Y."/>
        </authorList>
    </citation>
    <scope>NUCLEOTIDE SEQUENCE [LARGE SCALE GENOMIC DNA]</scope>
    <source>
        <strain evidence="2">cv. Niubang</strain>
    </source>
</reference>
<accession>A0ACB9CHB3</accession>
<proteinExistence type="predicted"/>
<gene>
    <name evidence="1" type="ORF">L6452_13131</name>
</gene>
<evidence type="ECO:0000313" key="2">
    <source>
        <dbReference type="Proteomes" id="UP001055879"/>
    </source>
</evidence>
<evidence type="ECO:0000313" key="1">
    <source>
        <dbReference type="EMBL" id="KAI3733681.1"/>
    </source>
</evidence>